<evidence type="ECO:0000313" key="2">
    <source>
        <dbReference type="EMBL" id="MFC6165567.1"/>
    </source>
</evidence>
<protein>
    <submittedName>
        <fullName evidence="2">DUF1361 domain-containing protein</fullName>
    </submittedName>
</protein>
<evidence type="ECO:0000256" key="1">
    <source>
        <dbReference type="SAM" id="Phobius"/>
    </source>
</evidence>
<accession>A0ABW1RBN2</accession>
<dbReference type="InterPro" id="IPR009793">
    <property type="entry name" value="DUF1361"/>
</dbReference>
<proteinExistence type="predicted"/>
<keyword evidence="1" id="KW-1133">Transmembrane helix</keyword>
<keyword evidence="3" id="KW-1185">Reference proteome</keyword>
<dbReference type="EMBL" id="JBHSSD010000054">
    <property type="protein sequence ID" value="MFC6165567.1"/>
    <property type="molecule type" value="Genomic_DNA"/>
</dbReference>
<dbReference type="Pfam" id="PF07099">
    <property type="entry name" value="DUF1361"/>
    <property type="match status" value="1"/>
</dbReference>
<organism evidence="2 3">
    <name type="scientific">Lactiplantibacillus dongliensis</name>
    <dbReference type="NCBI Taxonomy" id="2559919"/>
    <lineage>
        <taxon>Bacteria</taxon>
        <taxon>Bacillati</taxon>
        <taxon>Bacillota</taxon>
        <taxon>Bacilli</taxon>
        <taxon>Lactobacillales</taxon>
        <taxon>Lactobacillaceae</taxon>
        <taxon>Lactiplantibacillus</taxon>
    </lineage>
</organism>
<feature type="transmembrane region" description="Helical" evidence="1">
    <location>
        <begin position="12"/>
        <end position="33"/>
    </location>
</feature>
<evidence type="ECO:0000313" key="3">
    <source>
        <dbReference type="Proteomes" id="UP001596253"/>
    </source>
</evidence>
<comment type="caution">
    <text evidence="2">The sequence shown here is derived from an EMBL/GenBank/DDBJ whole genome shotgun (WGS) entry which is preliminary data.</text>
</comment>
<feature type="transmembrane region" description="Helical" evidence="1">
    <location>
        <begin position="184"/>
        <end position="206"/>
    </location>
</feature>
<sequence>MTRLQRWLIRLIYWLFIGFAALSIHGAFSFLLLNTTLAYIPIELSFWLTDRRSAFMFWLLAIIWLLFYPNAPYLMTDLFHLSLLNPYAVNGLLKFDLAMWRDFAYLVGPTMVSVIVGTFSVDQLAGEFQRRLHLTKLPGGRLLISTLLFLFAAIGVYVGRFLRLHSIYLLITPQYIIKQLIDMWSLKMLAFVLIIWGLQLLIYVVWRFTLAAAKTTVSK</sequence>
<feature type="transmembrane region" description="Helical" evidence="1">
    <location>
        <begin position="142"/>
        <end position="164"/>
    </location>
</feature>
<keyword evidence="1" id="KW-0812">Transmembrane</keyword>
<dbReference type="RefSeq" id="WP_137640755.1">
    <property type="nucleotide sequence ID" value="NZ_BJDK01000028.1"/>
</dbReference>
<dbReference type="Proteomes" id="UP001596253">
    <property type="component" value="Unassembled WGS sequence"/>
</dbReference>
<gene>
    <name evidence="2" type="ORF">ACFP3T_12875</name>
</gene>
<feature type="transmembrane region" description="Helical" evidence="1">
    <location>
        <begin position="103"/>
        <end position="121"/>
    </location>
</feature>
<reference evidence="3" key="1">
    <citation type="journal article" date="2019" name="Int. J. Syst. Evol. Microbiol.">
        <title>The Global Catalogue of Microorganisms (GCM) 10K type strain sequencing project: providing services to taxonomists for standard genome sequencing and annotation.</title>
        <authorList>
            <consortium name="The Broad Institute Genomics Platform"/>
            <consortium name="The Broad Institute Genome Sequencing Center for Infectious Disease"/>
            <person name="Wu L."/>
            <person name="Ma J."/>
        </authorList>
    </citation>
    <scope>NUCLEOTIDE SEQUENCE [LARGE SCALE GENOMIC DNA]</scope>
    <source>
        <strain evidence="3">CCM 8932</strain>
    </source>
</reference>
<keyword evidence="1" id="KW-0472">Membrane</keyword>
<feature type="transmembrane region" description="Helical" evidence="1">
    <location>
        <begin position="54"/>
        <end position="75"/>
    </location>
</feature>
<name>A0ABW1RBN2_9LACO</name>